<organism evidence="1 2">
    <name type="scientific">Treponema denticola SP33</name>
    <dbReference type="NCBI Taxonomy" id="999437"/>
    <lineage>
        <taxon>Bacteria</taxon>
        <taxon>Pseudomonadati</taxon>
        <taxon>Spirochaetota</taxon>
        <taxon>Spirochaetia</taxon>
        <taxon>Spirochaetales</taxon>
        <taxon>Treponemataceae</taxon>
        <taxon>Treponema</taxon>
    </lineage>
</organism>
<evidence type="ECO:0000313" key="2">
    <source>
        <dbReference type="Proteomes" id="UP000016183"/>
    </source>
</evidence>
<dbReference type="HOGENOM" id="CLU_3141861_0_0_12"/>
<sequence length="49" mass="5317">MSSKCNLLKIGGGVPVGSVEKEIEGNLRLTRVSLSPYKSQWFKGAQLPL</sequence>
<evidence type="ECO:0000313" key="1">
    <source>
        <dbReference type="EMBL" id="EMB25733.1"/>
    </source>
</evidence>
<name>M2BW54_TREDN</name>
<accession>M2BW54</accession>
<protein>
    <submittedName>
        <fullName evidence="1">Uncharacterized protein</fullName>
    </submittedName>
</protein>
<dbReference type="Proteomes" id="UP000016183">
    <property type="component" value="Unassembled WGS sequence"/>
</dbReference>
<dbReference type="AlphaFoldDB" id="M2BW54"/>
<gene>
    <name evidence="1" type="ORF">HMPREF9733_00865</name>
</gene>
<comment type="caution">
    <text evidence="1">The sequence shown here is derived from an EMBL/GenBank/DDBJ whole genome shotgun (WGS) entry which is preliminary data.</text>
</comment>
<dbReference type="EMBL" id="AGDZ01000018">
    <property type="protein sequence ID" value="EMB25733.1"/>
    <property type="molecule type" value="Genomic_DNA"/>
</dbReference>
<reference evidence="1 2" key="1">
    <citation type="submission" date="2012-01" db="EMBL/GenBank/DDBJ databases">
        <title>The Genome Sequence of Treponema denticola SP33.</title>
        <authorList>
            <consortium name="The Broad Institute Genome Sequencing Platform"/>
            <person name="Earl A."/>
            <person name="Ward D."/>
            <person name="Feldgarden M."/>
            <person name="Gevers D."/>
            <person name="Blanton J.M."/>
            <person name="Fenno C.J."/>
            <person name="Baranova O.V."/>
            <person name="Mathney J."/>
            <person name="Dewhirst F.E."/>
            <person name="Izard J."/>
            <person name="Young S.K."/>
            <person name="Zeng Q."/>
            <person name="Gargeya S."/>
            <person name="Fitzgerald M."/>
            <person name="Haas B."/>
            <person name="Abouelleil A."/>
            <person name="Alvarado L."/>
            <person name="Arachchi H.M."/>
            <person name="Berlin A."/>
            <person name="Chapman S.B."/>
            <person name="Gearin G."/>
            <person name="Goldberg J."/>
            <person name="Griggs A."/>
            <person name="Gujja S."/>
            <person name="Hansen M."/>
            <person name="Heiman D."/>
            <person name="Howarth C."/>
            <person name="Larimer J."/>
            <person name="Lui A."/>
            <person name="MacDonald P.J.P."/>
            <person name="McCowen C."/>
            <person name="Montmayeur A."/>
            <person name="Murphy C."/>
            <person name="Neiman D."/>
            <person name="Pearson M."/>
            <person name="Priest M."/>
            <person name="Roberts A."/>
            <person name="Saif S."/>
            <person name="Shea T."/>
            <person name="Sisk P."/>
            <person name="Stolte C."/>
            <person name="Sykes S."/>
            <person name="Wortman J."/>
            <person name="Nusbaum C."/>
            <person name="Birren B."/>
        </authorList>
    </citation>
    <scope>NUCLEOTIDE SEQUENCE [LARGE SCALE GENOMIC DNA]</scope>
    <source>
        <strain evidence="1 2">SP33</strain>
    </source>
</reference>
<proteinExistence type="predicted"/>